<keyword evidence="1" id="KW-0678">Repressor</keyword>
<name>A0A345PCP7_9BACI</name>
<dbReference type="InterPro" id="IPR009057">
    <property type="entry name" value="Homeodomain-like_sf"/>
</dbReference>
<keyword evidence="2 3" id="KW-0238">DNA-binding</keyword>
<dbReference type="Pfam" id="PF00440">
    <property type="entry name" value="TetR_N"/>
    <property type="match status" value="1"/>
</dbReference>
<dbReference type="Proteomes" id="UP000253908">
    <property type="component" value="Chromosome"/>
</dbReference>
<accession>A0A345PCP7</accession>
<protein>
    <submittedName>
        <fullName evidence="5">TetR family transcriptional regulator</fullName>
    </submittedName>
</protein>
<dbReference type="EMBL" id="CP024848">
    <property type="protein sequence ID" value="AXI07777.1"/>
    <property type="molecule type" value="Genomic_DNA"/>
</dbReference>
<dbReference type="KEGG" id="ocn:CUC15_01725"/>
<organism evidence="5 6">
    <name type="scientific">Oceanobacillus zhaokaii</name>
    <dbReference type="NCBI Taxonomy" id="2052660"/>
    <lineage>
        <taxon>Bacteria</taxon>
        <taxon>Bacillati</taxon>
        <taxon>Bacillota</taxon>
        <taxon>Bacilli</taxon>
        <taxon>Bacillales</taxon>
        <taxon>Bacillaceae</taxon>
        <taxon>Oceanobacillus</taxon>
    </lineage>
</organism>
<gene>
    <name evidence="5" type="ORF">CUC15_01725</name>
</gene>
<proteinExistence type="predicted"/>
<evidence type="ECO:0000259" key="4">
    <source>
        <dbReference type="PROSITE" id="PS50977"/>
    </source>
</evidence>
<dbReference type="AlphaFoldDB" id="A0A345PCP7"/>
<evidence type="ECO:0000256" key="2">
    <source>
        <dbReference type="ARBA" id="ARBA00023125"/>
    </source>
</evidence>
<dbReference type="PRINTS" id="PR00455">
    <property type="entry name" value="HTHTETR"/>
</dbReference>
<evidence type="ECO:0000313" key="5">
    <source>
        <dbReference type="EMBL" id="AXI07777.1"/>
    </source>
</evidence>
<dbReference type="GO" id="GO:0003677">
    <property type="term" value="F:DNA binding"/>
    <property type="evidence" value="ECO:0007669"/>
    <property type="project" value="UniProtKB-UniRule"/>
</dbReference>
<reference evidence="6" key="1">
    <citation type="submission" date="2017-11" db="EMBL/GenBank/DDBJ databases">
        <authorList>
            <person name="Zhu W."/>
        </authorList>
    </citation>
    <scope>NUCLEOTIDE SEQUENCE [LARGE SCALE GENOMIC DNA]</scope>
    <source>
        <strain evidence="6">160</strain>
    </source>
</reference>
<feature type="DNA-binding region" description="H-T-H motif" evidence="3">
    <location>
        <begin position="24"/>
        <end position="43"/>
    </location>
</feature>
<feature type="domain" description="HTH tetR-type" evidence="4">
    <location>
        <begin position="1"/>
        <end position="61"/>
    </location>
</feature>
<dbReference type="PANTHER" id="PTHR43479:SF11">
    <property type="entry name" value="ACREF_ENVCD OPERON REPRESSOR-RELATED"/>
    <property type="match status" value="1"/>
</dbReference>
<dbReference type="InterPro" id="IPR001647">
    <property type="entry name" value="HTH_TetR"/>
</dbReference>
<dbReference type="OrthoDB" id="9812993at2"/>
<dbReference type="InterPro" id="IPR050624">
    <property type="entry name" value="HTH-type_Tx_Regulator"/>
</dbReference>
<dbReference type="PANTHER" id="PTHR43479">
    <property type="entry name" value="ACREF/ENVCD OPERON REPRESSOR-RELATED"/>
    <property type="match status" value="1"/>
</dbReference>
<dbReference type="SUPFAM" id="SSF46689">
    <property type="entry name" value="Homeodomain-like"/>
    <property type="match status" value="1"/>
</dbReference>
<evidence type="ECO:0000256" key="1">
    <source>
        <dbReference type="ARBA" id="ARBA00022491"/>
    </source>
</evidence>
<keyword evidence="6" id="KW-1185">Reference proteome</keyword>
<dbReference type="Gene3D" id="1.10.357.10">
    <property type="entry name" value="Tetracycline Repressor, domain 2"/>
    <property type="match status" value="1"/>
</dbReference>
<evidence type="ECO:0000256" key="3">
    <source>
        <dbReference type="PROSITE-ProRule" id="PRU00335"/>
    </source>
</evidence>
<sequence length="276" mass="32124">MVKKQLIMDKALELFAEQGFEATSVQQITEQCGISKGAFYLSFKSKDELISEMIDHFMIGIITNIDQVVKNTNNEELLYVFYYETFQSFDKHSDFTKVLIKEQTHTINKELLLKISYYNSLLERTILSIIESIYGDKIKQTKYDLLYCIKSFTGIYSELKLFYNVPFNLQSLAESFVEKTHLLAKHTTIPLISEEMVQAIKHPLNEDVTEEKLLEIIEKTIVEMKDSIEKDSLVLLKEELVEPALSPAIIKGLIENIRNQPECRWIAYLLQNFYSF</sequence>
<dbReference type="PROSITE" id="PS50977">
    <property type="entry name" value="HTH_TETR_2"/>
    <property type="match status" value="1"/>
</dbReference>
<dbReference type="RefSeq" id="WP_114915071.1">
    <property type="nucleotide sequence ID" value="NZ_CP024848.1"/>
</dbReference>
<evidence type="ECO:0000313" key="6">
    <source>
        <dbReference type="Proteomes" id="UP000253908"/>
    </source>
</evidence>